<evidence type="ECO:0000256" key="5">
    <source>
        <dbReference type="ARBA" id="ARBA00023125"/>
    </source>
</evidence>
<feature type="domain" description="Zn(2)-C6 fungal-type" evidence="9">
    <location>
        <begin position="10"/>
        <end position="39"/>
    </location>
</feature>
<dbReference type="GO" id="GO:0000981">
    <property type="term" value="F:DNA-binding transcription factor activity, RNA polymerase II-specific"/>
    <property type="evidence" value="ECO:0007669"/>
    <property type="project" value="InterPro"/>
</dbReference>
<organism evidence="10 11">
    <name type="scientific">Hyaloscypha variabilis (strain UAMH 11265 / GT02V1 / F)</name>
    <name type="common">Meliniomyces variabilis</name>
    <dbReference type="NCBI Taxonomy" id="1149755"/>
    <lineage>
        <taxon>Eukaryota</taxon>
        <taxon>Fungi</taxon>
        <taxon>Dikarya</taxon>
        <taxon>Ascomycota</taxon>
        <taxon>Pezizomycotina</taxon>
        <taxon>Leotiomycetes</taxon>
        <taxon>Helotiales</taxon>
        <taxon>Hyaloscyphaceae</taxon>
        <taxon>Hyaloscypha</taxon>
        <taxon>Hyaloscypha variabilis</taxon>
    </lineage>
</organism>
<dbReference type="OrthoDB" id="2154091at2759"/>
<dbReference type="GO" id="GO:0008270">
    <property type="term" value="F:zinc ion binding"/>
    <property type="evidence" value="ECO:0007669"/>
    <property type="project" value="InterPro"/>
</dbReference>
<dbReference type="InterPro" id="IPR007219">
    <property type="entry name" value="XnlR_reg_dom"/>
</dbReference>
<feature type="compositionally biased region" description="Basic and acidic residues" evidence="8">
    <location>
        <begin position="573"/>
        <end position="582"/>
    </location>
</feature>
<evidence type="ECO:0000259" key="9">
    <source>
        <dbReference type="PROSITE" id="PS50048"/>
    </source>
</evidence>
<keyword evidence="11" id="KW-1185">Reference proteome</keyword>
<feature type="region of interest" description="Disordered" evidence="8">
    <location>
        <begin position="565"/>
        <end position="601"/>
    </location>
</feature>
<evidence type="ECO:0000256" key="8">
    <source>
        <dbReference type="SAM" id="MobiDB-lite"/>
    </source>
</evidence>
<keyword evidence="5" id="KW-0238">DNA-binding</keyword>
<dbReference type="Gene3D" id="4.10.240.10">
    <property type="entry name" value="Zn(2)-C6 fungal-type DNA-binding domain"/>
    <property type="match status" value="1"/>
</dbReference>
<evidence type="ECO:0000256" key="1">
    <source>
        <dbReference type="ARBA" id="ARBA00004123"/>
    </source>
</evidence>
<dbReference type="GO" id="GO:0006351">
    <property type="term" value="P:DNA-templated transcription"/>
    <property type="evidence" value="ECO:0007669"/>
    <property type="project" value="InterPro"/>
</dbReference>
<keyword evidence="4" id="KW-0805">Transcription regulation</keyword>
<dbReference type="GO" id="GO:0003677">
    <property type="term" value="F:DNA binding"/>
    <property type="evidence" value="ECO:0007669"/>
    <property type="project" value="UniProtKB-KW"/>
</dbReference>
<dbReference type="InterPro" id="IPR001138">
    <property type="entry name" value="Zn2Cys6_DnaBD"/>
</dbReference>
<dbReference type="PROSITE" id="PS00463">
    <property type="entry name" value="ZN2_CY6_FUNGAL_1"/>
    <property type="match status" value="1"/>
</dbReference>
<evidence type="ECO:0000256" key="4">
    <source>
        <dbReference type="ARBA" id="ARBA00023015"/>
    </source>
</evidence>
<dbReference type="InterPro" id="IPR051615">
    <property type="entry name" value="Transcr_Regulatory_Elem"/>
</dbReference>
<dbReference type="Pfam" id="PF04082">
    <property type="entry name" value="Fungal_trans"/>
    <property type="match status" value="1"/>
</dbReference>
<reference evidence="10 11" key="1">
    <citation type="submission" date="2016-04" db="EMBL/GenBank/DDBJ databases">
        <title>A degradative enzymes factory behind the ericoid mycorrhizal symbiosis.</title>
        <authorList>
            <consortium name="DOE Joint Genome Institute"/>
            <person name="Martino E."/>
            <person name="Morin E."/>
            <person name="Grelet G."/>
            <person name="Kuo A."/>
            <person name="Kohler A."/>
            <person name="Daghino S."/>
            <person name="Barry K."/>
            <person name="Choi C."/>
            <person name="Cichocki N."/>
            <person name="Clum A."/>
            <person name="Copeland A."/>
            <person name="Hainaut M."/>
            <person name="Haridas S."/>
            <person name="Labutti K."/>
            <person name="Lindquist E."/>
            <person name="Lipzen A."/>
            <person name="Khouja H.-R."/>
            <person name="Murat C."/>
            <person name="Ohm R."/>
            <person name="Olson A."/>
            <person name="Spatafora J."/>
            <person name="Veneault-Fourrey C."/>
            <person name="Henrissat B."/>
            <person name="Grigoriev I."/>
            <person name="Martin F."/>
            <person name="Perotto S."/>
        </authorList>
    </citation>
    <scope>NUCLEOTIDE SEQUENCE [LARGE SCALE GENOMIC DNA]</scope>
    <source>
        <strain evidence="10 11">F</strain>
    </source>
</reference>
<gene>
    <name evidence="10" type="ORF">L207DRAFT_500104</name>
</gene>
<protein>
    <recommendedName>
        <fullName evidence="9">Zn(2)-C6 fungal-type domain-containing protein</fullName>
    </recommendedName>
</protein>
<dbReference type="STRING" id="1149755.A0A2J6R1L2"/>
<dbReference type="PROSITE" id="PS50048">
    <property type="entry name" value="ZN2_CY6_FUNGAL_2"/>
    <property type="match status" value="1"/>
</dbReference>
<dbReference type="SUPFAM" id="SSF57701">
    <property type="entry name" value="Zn2/Cys6 DNA-binding domain"/>
    <property type="match status" value="1"/>
</dbReference>
<dbReference type="SMART" id="SM00906">
    <property type="entry name" value="Fungal_trans"/>
    <property type="match status" value="1"/>
</dbReference>
<proteinExistence type="predicted"/>
<evidence type="ECO:0000256" key="6">
    <source>
        <dbReference type="ARBA" id="ARBA00023163"/>
    </source>
</evidence>
<dbReference type="CDD" id="cd00067">
    <property type="entry name" value="GAL4"/>
    <property type="match status" value="1"/>
</dbReference>
<dbReference type="Proteomes" id="UP000235786">
    <property type="component" value="Unassembled WGS sequence"/>
</dbReference>
<dbReference type="PANTHER" id="PTHR31313:SF77">
    <property type="entry name" value="ZN(II)2CYS6 TRANSCRIPTION FACTOR (EUROFUNG)"/>
    <property type="match status" value="1"/>
</dbReference>
<evidence type="ECO:0000256" key="2">
    <source>
        <dbReference type="ARBA" id="ARBA00022723"/>
    </source>
</evidence>
<evidence type="ECO:0000313" key="11">
    <source>
        <dbReference type="Proteomes" id="UP000235786"/>
    </source>
</evidence>
<dbReference type="Pfam" id="PF00172">
    <property type="entry name" value="Zn_clus"/>
    <property type="match status" value="1"/>
</dbReference>
<keyword evidence="2" id="KW-0479">Metal-binding</keyword>
<dbReference type="SMART" id="SM00066">
    <property type="entry name" value="GAL4"/>
    <property type="match status" value="1"/>
</dbReference>
<keyword evidence="6" id="KW-0804">Transcription</keyword>
<dbReference type="AlphaFoldDB" id="A0A2J6R1L2"/>
<evidence type="ECO:0000256" key="3">
    <source>
        <dbReference type="ARBA" id="ARBA00022833"/>
    </source>
</evidence>
<comment type="subcellular location">
    <subcellularLocation>
        <location evidence="1">Nucleus</location>
    </subcellularLocation>
</comment>
<sequence length="693" mass="77926">MEGKKHVTTACLHCRRRKIKCDGNPTCSNCSMLNQKCVYNAEDDNRRQNTDGFTGGTTSPDNITNSLAARMGSLQIAEDGQLRYYGPTSNLHLYHNGLQSLSRSTIRHVSTEGSEVLKRAGLDQKIPLSVEMHLAHLYFSWEDPAIHVVDEEIFFLEKQKWITGNKNTPYYSETLNNAICAIGANLAAGERLDVPKPAPEFFSSRAKALLDIEMDSPNVATVQALVIMSASEAAFTRDARGWLYIGMAVRLSADLGLHLDLNDQYRSGMLSQRDMDVRRTTFWGVFIHDNMWSLYVGRPWGISIRDISVSRPLKELDAVRRKLWKPYPLSNGQSNMPSEGLPDPLEACTDANITLCEFMRRINRTLYSGRKIGIDELAKFLATTQKEFSSWMDNLSPELRVDLSNTDRVYIPHVLQLHMQFYAAIIFLFRPYFSHHLLRATQTLNTMEDRAAVARVKFDCISAAHTMVEVLRCFRKQHSLRHTNIQIVHLIFTASLIHIYNACTCTGAESQTALDDLQFCCQSLGEIGQTYGNATRALEVIILVKREWQNVAAVRTAQGFKRPSNALNYRGSESADREDSYVRKKRRPSSNVTSDPLDPPQFLMPSAFETFRVPPNDLALGSQALNAPRDGGDIYDAWDFLNWTDLGGEMVGEMNETRGLDGQILLENNNVMDQGFDGNSVRESAVQNAGQLG</sequence>
<dbReference type="EMBL" id="KZ613959">
    <property type="protein sequence ID" value="PMD32401.1"/>
    <property type="molecule type" value="Genomic_DNA"/>
</dbReference>
<accession>A0A2J6R1L2</accession>
<keyword evidence="3" id="KW-0862">Zinc</keyword>
<dbReference type="PANTHER" id="PTHR31313">
    <property type="entry name" value="TY1 ENHANCER ACTIVATOR"/>
    <property type="match status" value="1"/>
</dbReference>
<evidence type="ECO:0000256" key="7">
    <source>
        <dbReference type="ARBA" id="ARBA00023242"/>
    </source>
</evidence>
<dbReference type="GO" id="GO:0005634">
    <property type="term" value="C:nucleus"/>
    <property type="evidence" value="ECO:0007669"/>
    <property type="project" value="UniProtKB-SubCell"/>
</dbReference>
<dbReference type="InterPro" id="IPR036864">
    <property type="entry name" value="Zn2-C6_fun-type_DNA-bd_sf"/>
</dbReference>
<name>A0A2J6R1L2_HYAVF</name>
<dbReference type="CDD" id="cd12148">
    <property type="entry name" value="fungal_TF_MHR"/>
    <property type="match status" value="1"/>
</dbReference>
<evidence type="ECO:0000313" key="10">
    <source>
        <dbReference type="EMBL" id="PMD32401.1"/>
    </source>
</evidence>
<keyword evidence="7" id="KW-0539">Nucleus</keyword>